<keyword evidence="4" id="KW-0274">FAD</keyword>
<dbReference type="InterPro" id="IPR016156">
    <property type="entry name" value="FAD/NAD-linked_Rdtase_dimer_sf"/>
</dbReference>
<keyword evidence="6" id="KW-0676">Redox-active center</keyword>
<dbReference type="InterPro" id="IPR023753">
    <property type="entry name" value="FAD/NAD-binding_dom"/>
</dbReference>
<dbReference type="Pfam" id="PF07992">
    <property type="entry name" value="Pyr_redox_2"/>
    <property type="match status" value="1"/>
</dbReference>
<dbReference type="PRINTS" id="PR00368">
    <property type="entry name" value="FADPNR"/>
</dbReference>
<reference evidence="8 9" key="1">
    <citation type="submission" date="2019-02" db="EMBL/GenBank/DDBJ databases">
        <title>Genome sequence of the sea-ice species Brumimicrobium glaciale.</title>
        <authorList>
            <person name="Bowman J.P."/>
        </authorList>
    </citation>
    <scope>NUCLEOTIDE SEQUENCE [LARGE SCALE GENOMIC DNA]</scope>
    <source>
        <strain evidence="8 9">IC156</strain>
    </source>
</reference>
<evidence type="ECO:0000256" key="4">
    <source>
        <dbReference type="ARBA" id="ARBA00022827"/>
    </source>
</evidence>
<organism evidence="8 9">
    <name type="scientific">Brumimicrobium glaciale</name>
    <dbReference type="NCBI Taxonomy" id="200475"/>
    <lineage>
        <taxon>Bacteria</taxon>
        <taxon>Pseudomonadati</taxon>
        <taxon>Bacteroidota</taxon>
        <taxon>Flavobacteriia</taxon>
        <taxon>Flavobacteriales</taxon>
        <taxon>Crocinitomicaceae</taxon>
        <taxon>Brumimicrobium</taxon>
    </lineage>
</organism>
<keyword evidence="9" id="KW-1185">Reference proteome</keyword>
<dbReference type="PROSITE" id="PS50206">
    <property type="entry name" value="RHODANESE_3"/>
    <property type="match status" value="1"/>
</dbReference>
<comment type="cofactor">
    <cofactor evidence="1">
        <name>FAD</name>
        <dbReference type="ChEBI" id="CHEBI:57692"/>
    </cofactor>
</comment>
<evidence type="ECO:0000256" key="5">
    <source>
        <dbReference type="ARBA" id="ARBA00023002"/>
    </source>
</evidence>
<evidence type="ECO:0000259" key="7">
    <source>
        <dbReference type="PROSITE" id="PS50206"/>
    </source>
</evidence>
<evidence type="ECO:0000256" key="6">
    <source>
        <dbReference type="ARBA" id="ARBA00023284"/>
    </source>
</evidence>
<feature type="domain" description="Rhodanese" evidence="7">
    <location>
        <begin position="465"/>
        <end position="552"/>
    </location>
</feature>
<dbReference type="InterPro" id="IPR004099">
    <property type="entry name" value="Pyr_nucl-diS_OxRdtase_dimer"/>
</dbReference>
<keyword evidence="5" id="KW-0560">Oxidoreductase</keyword>
<dbReference type="GO" id="GO:0016491">
    <property type="term" value="F:oxidoreductase activity"/>
    <property type="evidence" value="ECO:0007669"/>
    <property type="project" value="UniProtKB-KW"/>
</dbReference>
<dbReference type="InterPro" id="IPR036873">
    <property type="entry name" value="Rhodanese-like_dom_sf"/>
</dbReference>
<dbReference type="PANTHER" id="PTHR43429:SF1">
    <property type="entry name" value="NAD(P)H SULFUR OXIDOREDUCTASE (COA-DEPENDENT)"/>
    <property type="match status" value="1"/>
</dbReference>
<dbReference type="Proteomes" id="UP000293952">
    <property type="component" value="Unassembled WGS sequence"/>
</dbReference>
<dbReference type="SUPFAM" id="SSF52821">
    <property type="entry name" value="Rhodanese/Cell cycle control phosphatase"/>
    <property type="match status" value="1"/>
</dbReference>
<accession>A0A4Q4KLP7</accession>
<evidence type="ECO:0000256" key="2">
    <source>
        <dbReference type="ARBA" id="ARBA00009130"/>
    </source>
</evidence>
<dbReference type="OrthoDB" id="9792592at2"/>
<name>A0A4Q4KLP7_9FLAO</name>
<dbReference type="InterPro" id="IPR050260">
    <property type="entry name" value="FAD-bd_OxRdtase"/>
</dbReference>
<comment type="caution">
    <text evidence="8">The sequence shown here is derived from an EMBL/GenBank/DDBJ whole genome shotgun (WGS) entry which is preliminary data.</text>
</comment>
<dbReference type="Pfam" id="PF00581">
    <property type="entry name" value="Rhodanese"/>
    <property type="match status" value="1"/>
</dbReference>
<evidence type="ECO:0000313" key="9">
    <source>
        <dbReference type="Proteomes" id="UP000293952"/>
    </source>
</evidence>
<dbReference type="PRINTS" id="PR00411">
    <property type="entry name" value="PNDRDTASEI"/>
</dbReference>
<keyword evidence="3" id="KW-0285">Flavoprotein</keyword>
<dbReference type="EMBL" id="SETE01000003">
    <property type="protein sequence ID" value="RYM34225.1"/>
    <property type="molecule type" value="Genomic_DNA"/>
</dbReference>
<dbReference type="SUPFAM" id="SSF55424">
    <property type="entry name" value="FAD/NAD-linked reductases, dimerisation (C-terminal) domain"/>
    <property type="match status" value="1"/>
</dbReference>
<comment type="similarity">
    <text evidence="2">Belongs to the class-III pyridine nucleotide-disulfide oxidoreductase family.</text>
</comment>
<dbReference type="PANTHER" id="PTHR43429">
    <property type="entry name" value="PYRIDINE NUCLEOTIDE-DISULFIDE OXIDOREDUCTASE DOMAIN-CONTAINING"/>
    <property type="match status" value="1"/>
</dbReference>
<evidence type="ECO:0000256" key="1">
    <source>
        <dbReference type="ARBA" id="ARBA00001974"/>
    </source>
</evidence>
<dbReference type="Pfam" id="PF02852">
    <property type="entry name" value="Pyr_redox_dim"/>
    <property type="match status" value="1"/>
</dbReference>
<dbReference type="AlphaFoldDB" id="A0A4Q4KLP7"/>
<dbReference type="SUPFAM" id="SSF51905">
    <property type="entry name" value="FAD/NAD(P)-binding domain"/>
    <property type="match status" value="2"/>
</dbReference>
<dbReference type="RefSeq" id="WP_130093665.1">
    <property type="nucleotide sequence ID" value="NZ_SETE01000003.1"/>
</dbReference>
<dbReference type="Gene3D" id="3.50.50.60">
    <property type="entry name" value="FAD/NAD(P)-binding domain"/>
    <property type="match status" value="2"/>
</dbReference>
<evidence type="ECO:0000256" key="3">
    <source>
        <dbReference type="ARBA" id="ARBA00022630"/>
    </source>
</evidence>
<protein>
    <submittedName>
        <fullName evidence="8">CoA-disulfide reductase</fullName>
    </submittedName>
</protein>
<gene>
    <name evidence="8" type="ORF">ERX46_09735</name>
</gene>
<dbReference type="CDD" id="cd01524">
    <property type="entry name" value="RHOD_Pyr_redox"/>
    <property type="match status" value="1"/>
</dbReference>
<dbReference type="Gene3D" id="3.40.250.10">
    <property type="entry name" value="Rhodanese-like domain"/>
    <property type="match status" value="1"/>
</dbReference>
<sequence>MKYIIIGAVAGGASTAARIRRLDETAEIIMIEKGEYVSYANCGLPYYIGDVIKDRNKLFIQDAASFKRRFNIDVKVRTEAIEIHPSEKKVTLLDLYTQKTYTESYDKLVLSTGAVPIKPPIPGIHSANVFTIRDVHDTDLVKAVIQNQKVKHATVVGGGFIGIEMMENLTHLGIKTRVIERAPQLLAFLDEDMALLAKSEIEANGVVVDVNNGLSEIRDNADGSKTIKLENGDEFQTDMVILSIGVLPNNFLAKAAGLEIGQKGGVLVDEYMQTSNSDIYAVGDVIEFHHPICNASYPIYLAGPANKQGRICANNIVNGNTKKFNGSVSTTIVKVFGKTIAATGSNSRLLKNHNIKHITSITHSSSNAGYYPGSTPMVIKIAFDPESGVLLGAQIIGEEGVDKRVDVFSTYVQNKQTIDDLMEFEQAYAPPFSSAKDPVNMAGFVANNIMDKVMQIYNPEDAIEISKKEFLIDVRTPEEFEAGTIPNARNIELDELRNHLTEIPKDKTIYVFCEVGLRGYLASRILVQHGFEVRNLSGGYRFWKNTYGLTVGESEKAFTYN</sequence>
<dbReference type="SMART" id="SM00450">
    <property type="entry name" value="RHOD"/>
    <property type="match status" value="1"/>
</dbReference>
<dbReference type="InterPro" id="IPR001763">
    <property type="entry name" value="Rhodanese-like_dom"/>
</dbReference>
<dbReference type="InterPro" id="IPR036188">
    <property type="entry name" value="FAD/NAD-bd_sf"/>
</dbReference>
<proteinExistence type="inferred from homology"/>
<evidence type="ECO:0000313" key="8">
    <source>
        <dbReference type="EMBL" id="RYM34225.1"/>
    </source>
</evidence>